<comment type="caution">
    <text evidence="2">The sequence shown here is derived from an EMBL/GenBank/DDBJ whole genome shotgun (WGS) entry which is preliminary data.</text>
</comment>
<dbReference type="EMBL" id="JACYTR010000011">
    <property type="protein sequence ID" value="MBD8525650.1"/>
    <property type="molecule type" value="Genomic_DNA"/>
</dbReference>
<reference evidence="2 3" key="1">
    <citation type="submission" date="2020-09" db="EMBL/GenBank/DDBJ databases">
        <title>Pseudoxanthomonas sp. CAU 1598 isolated from sand of Yaerae Beach.</title>
        <authorList>
            <person name="Kim W."/>
        </authorList>
    </citation>
    <scope>NUCLEOTIDE SEQUENCE [LARGE SCALE GENOMIC DNA]</scope>
    <source>
        <strain evidence="2 3">CAU 1598</strain>
    </source>
</reference>
<evidence type="ECO:0000313" key="3">
    <source>
        <dbReference type="Proteomes" id="UP000613768"/>
    </source>
</evidence>
<evidence type="ECO:0000256" key="1">
    <source>
        <dbReference type="SAM" id="SignalP"/>
    </source>
</evidence>
<dbReference type="InterPro" id="IPR019613">
    <property type="entry name" value="DUF4198"/>
</dbReference>
<dbReference type="Pfam" id="PF10670">
    <property type="entry name" value="DUF4198"/>
    <property type="match status" value="1"/>
</dbReference>
<sequence>MKLRATLGLSAGLLLAASTASAHKLWMLPSATVATQGQWVTVDAAVSNDLFYFNHRPLALDGLQITAPDGSKLSPQSVHTGHFRSVFDLPLEQKGSYRLALVMDGLLASWEAGGESKRMRGSQAEIEAAVPKDAKNLRITHSTSRVETFVTAGAPDTKALQPTGHGIELKPVTHPNDLYAGETASFVLLIDGQPAANQPLTLTPGATRYRNSQDEQKLNTNDWGEFSITWPAPGMYWLNTSVEQDKNVSPPATMRRLGYAATLEVLAP</sequence>
<feature type="signal peptide" evidence="1">
    <location>
        <begin position="1"/>
        <end position="22"/>
    </location>
</feature>
<keyword evidence="3" id="KW-1185">Reference proteome</keyword>
<dbReference type="Proteomes" id="UP000613768">
    <property type="component" value="Unassembled WGS sequence"/>
</dbReference>
<organism evidence="2 3">
    <name type="scientific">Pseudomarimonas arenosa</name>
    <dbReference type="NCBI Taxonomy" id="2774145"/>
    <lineage>
        <taxon>Bacteria</taxon>
        <taxon>Pseudomonadati</taxon>
        <taxon>Pseudomonadota</taxon>
        <taxon>Gammaproteobacteria</taxon>
        <taxon>Lysobacterales</taxon>
        <taxon>Lysobacteraceae</taxon>
        <taxon>Pseudomarimonas</taxon>
    </lineage>
</organism>
<name>A0AAW3ZJM1_9GAMM</name>
<protein>
    <submittedName>
        <fullName evidence="2">DUF4198 domain-containing protein</fullName>
    </submittedName>
</protein>
<dbReference type="RefSeq" id="WP_192029000.1">
    <property type="nucleotide sequence ID" value="NZ_JACYTR010000011.1"/>
</dbReference>
<feature type="chain" id="PRO_5043498444" evidence="1">
    <location>
        <begin position="23"/>
        <end position="268"/>
    </location>
</feature>
<dbReference type="AlphaFoldDB" id="A0AAW3ZJM1"/>
<keyword evidence="1" id="KW-0732">Signal</keyword>
<gene>
    <name evidence="2" type="ORF">IFO71_07835</name>
</gene>
<accession>A0AAW3ZJM1</accession>
<evidence type="ECO:0000313" key="2">
    <source>
        <dbReference type="EMBL" id="MBD8525650.1"/>
    </source>
</evidence>
<proteinExistence type="predicted"/>